<comment type="subcellular location">
    <subcellularLocation>
        <location evidence="1">Membrane</location>
        <topology evidence="1">Multi-pass membrane protein</topology>
    </subcellularLocation>
</comment>
<evidence type="ECO:0000256" key="2">
    <source>
        <dbReference type="ARBA" id="ARBA00022692"/>
    </source>
</evidence>
<dbReference type="RefSeq" id="WP_349136012.1">
    <property type="nucleotide sequence ID" value="NZ_JBBMFF010000224.1"/>
</dbReference>
<accession>A0ABV1G7D0</accession>
<name>A0ABV1G7D0_9FIRM</name>
<feature type="transmembrane region" description="Helical" evidence="5">
    <location>
        <begin position="161"/>
        <end position="185"/>
    </location>
</feature>
<dbReference type="Proteomes" id="UP001491552">
    <property type="component" value="Unassembled WGS sequence"/>
</dbReference>
<protein>
    <recommendedName>
        <fullName evidence="8">Peptidase S54 rhomboid domain-containing protein</fullName>
    </recommendedName>
</protein>
<evidence type="ECO:0008006" key="8">
    <source>
        <dbReference type="Google" id="ProtNLM"/>
    </source>
</evidence>
<evidence type="ECO:0000256" key="5">
    <source>
        <dbReference type="SAM" id="Phobius"/>
    </source>
</evidence>
<sequence length="322" mass="37355">MSKFNYSYHRFLNNNRNKGIPNLMLWICIGNALVYFLSQFGTPLSLYSALSFDPQAIAHGQVWRLFSYIFTFAGIGDMSIYSIFSVALALYCSYWPARYLEQLWGSLRVNLYYLIGILAMDVYAMLVYFLFHVSYGVSALYLNLSMFLSVAALMPEARGLLFFFIPVKMRWLALVDIGGILYYLVKDILEAVRFWTLYGSALLGIGLILVAFLPIVAQLPCLLFCWHQLPQLLPLSLRRHASRAERKRRAEFRRASAPKQQPNPNWAQNYQNRAGERPYRHKCLVCGRTDTEYPDLEFRYCSKCKGYCCYCIDHINNHVHIQ</sequence>
<comment type="caution">
    <text evidence="6">The sequence shown here is derived from an EMBL/GenBank/DDBJ whole genome shotgun (WGS) entry which is preliminary data.</text>
</comment>
<evidence type="ECO:0000313" key="7">
    <source>
        <dbReference type="Proteomes" id="UP001491552"/>
    </source>
</evidence>
<keyword evidence="4 5" id="KW-0472">Membrane</keyword>
<dbReference type="Gene3D" id="1.20.1540.10">
    <property type="entry name" value="Rhomboid-like"/>
    <property type="match status" value="1"/>
</dbReference>
<dbReference type="EMBL" id="JBBMFF010000224">
    <property type="protein sequence ID" value="MEQ2511313.1"/>
    <property type="molecule type" value="Genomic_DNA"/>
</dbReference>
<reference evidence="6 7" key="1">
    <citation type="submission" date="2024-03" db="EMBL/GenBank/DDBJ databases">
        <title>Human intestinal bacterial collection.</title>
        <authorList>
            <person name="Pauvert C."/>
            <person name="Hitch T.C.A."/>
            <person name="Clavel T."/>
        </authorList>
    </citation>
    <scope>NUCLEOTIDE SEQUENCE [LARGE SCALE GENOMIC DNA]</scope>
    <source>
        <strain evidence="6 7">CLA-AA-H192</strain>
    </source>
</reference>
<feature type="transmembrane region" description="Helical" evidence="5">
    <location>
        <begin position="65"/>
        <end position="91"/>
    </location>
</feature>
<keyword evidence="3 5" id="KW-1133">Transmembrane helix</keyword>
<dbReference type="InterPro" id="IPR035952">
    <property type="entry name" value="Rhomboid-like_sf"/>
</dbReference>
<keyword evidence="2 5" id="KW-0812">Transmembrane</keyword>
<keyword evidence="7" id="KW-1185">Reference proteome</keyword>
<evidence type="ECO:0000256" key="4">
    <source>
        <dbReference type="ARBA" id="ARBA00023136"/>
    </source>
</evidence>
<organism evidence="6 7">
    <name type="scientific">Faecousia intestinalis</name>
    <dbReference type="NCBI Taxonomy" id="3133167"/>
    <lineage>
        <taxon>Bacteria</taxon>
        <taxon>Bacillati</taxon>
        <taxon>Bacillota</taxon>
        <taxon>Clostridia</taxon>
        <taxon>Eubacteriales</taxon>
        <taxon>Oscillospiraceae</taxon>
        <taxon>Faecousia</taxon>
    </lineage>
</organism>
<feature type="transmembrane region" description="Helical" evidence="5">
    <location>
        <begin position="20"/>
        <end position="38"/>
    </location>
</feature>
<evidence type="ECO:0000313" key="6">
    <source>
        <dbReference type="EMBL" id="MEQ2511313.1"/>
    </source>
</evidence>
<gene>
    <name evidence="6" type="ORF">WMO66_08650</name>
</gene>
<evidence type="ECO:0000256" key="1">
    <source>
        <dbReference type="ARBA" id="ARBA00004141"/>
    </source>
</evidence>
<feature type="transmembrane region" description="Helical" evidence="5">
    <location>
        <begin position="197"/>
        <end position="226"/>
    </location>
</feature>
<proteinExistence type="predicted"/>
<dbReference type="SUPFAM" id="SSF144091">
    <property type="entry name" value="Rhomboid-like"/>
    <property type="match status" value="1"/>
</dbReference>
<feature type="transmembrane region" description="Helical" evidence="5">
    <location>
        <begin position="111"/>
        <end position="131"/>
    </location>
</feature>
<evidence type="ECO:0000256" key="3">
    <source>
        <dbReference type="ARBA" id="ARBA00022989"/>
    </source>
</evidence>